<dbReference type="GO" id="GO:0004497">
    <property type="term" value="F:monooxygenase activity"/>
    <property type="evidence" value="ECO:0007669"/>
    <property type="project" value="InterPro"/>
</dbReference>
<dbReference type="AlphaFoldDB" id="A0A7W7WVU6"/>
<dbReference type="InterPro" id="IPR050121">
    <property type="entry name" value="Cytochrome_P450_monoxygenase"/>
</dbReference>
<organism evidence="5 6">
    <name type="scientific">Saccharothrix violaceirubra</name>
    <dbReference type="NCBI Taxonomy" id="413306"/>
    <lineage>
        <taxon>Bacteria</taxon>
        <taxon>Bacillati</taxon>
        <taxon>Actinomycetota</taxon>
        <taxon>Actinomycetes</taxon>
        <taxon>Pseudonocardiales</taxon>
        <taxon>Pseudonocardiaceae</taxon>
        <taxon>Saccharothrix</taxon>
    </lineage>
</organism>
<dbReference type="Pfam" id="PF00067">
    <property type="entry name" value="p450"/>
    <property type="match status" value="1"/>
</dbReference>
<dbReference type="PRINTS" id="PR00465">
    <property type="entry name" value="EP450IV"/>
</dbReference>
<proteinExistence type="inferred from homology"/>
<dbReference type="GO" id="GO:0016705">
    <property type="term" value="F:oxidoreductase activity, acting on paired donors, with incorporation or reduction of molecular oxygen"/>
    <property type="evidence" value="ECO:0007669"/>
    <property type="project" value="InterPro"/>
</dbReference>
<evidence type="ECO:0000256" key="4">
    <source>
        <dbReference type="PIRSR" id="PIRSR602403-1"/>
    </source>
</evidence>
<dbReference type="InterPro" id="IPR001128">
    <property type="entry name" value="Cyt_P450"/>
</dbReference>
<dbReference type="GO" id="GO:0005506">
    <property type="term" value="F:iron ion binding"/>
    <property type="evidence" value="ECO:0007669"/>
    <property type="project" value="InterPro"/>
</dbReference>
<dbReference type="GO" id="GO:0020037">
    <property type="term" value="F:heme binding"/>
    <property type="evidence" value="ECO:0007669"/>
    <property type="project" value="InterPro"/>
</dbReference>
<dbReference type="CDD" id="cd00302">
    <property type="entry name" value="cytochrome_P450"/>
    <property type="match status" value="1"/>
</dbReference>
<sequence length="382" mass="42535">MDLVETFRRRRAVEGPVFWLDSDLVVLDPRVAAAVNRANFADFTLNPSVGDQLRGRRGALVDWRDVRAAWLPRIRELTEPEHLRALAERMDRILSSRLDTPLDLVWLSYETAVRSLVPLVIADLDAKDNAILARDLIAKVATLLDRPAPLSIVAQARAGAMVRRRIKRRAAGPGRADLLDPIARELLGVLGIGRAVEATTAMLTAITGPPGSAAASVLFELSRRPEWQERLGDELAAATDLCTAPQSRAPVTTRFVKEVLRMWSPPLLLNRRVRTAVSVEGVELRPGQQYVTCPYLVHHDETRLPDHATFDPDRWLADPTFDYVPFGWAPTTCLGAGIGIAQLILWCRLLTTRYRVTTNRPSRMTMLASPTPHDFRGTVTSR</sequence>
<dbReference type="InterPro" id="IPR036396">
    <property type="entry name" value="Cyt_P450_sf"/>
</dbReference>
<evidence type="ECO:0000256" key="3">
    <source>
        <dbReference type="ARBA" id="ARBA00023004"/>
    </source>
</evidence>
<dbReference type="PANTHER" id="PTHR24305">
    <property type="entry name" value="CYTOCHROME P450"/>
    <property type="match status" value="1"/>
</dbReference>
<comment type="caution">
    <text evidence="5">The sequence shown here is derived from an EMBL/GenBank/DDBJ whole genome shotgun (WGS) entry which is preliminary data.</text>
</comment>
<keyword evidence="4" id="KW-0349">Heme</keyword>
<dbReference type="Gene3D" id="1.10.630.10">
    <property type="entry name" value="Cytochrome P450"/>
    <property type="match status" value="1"/>
</dbReference>
<keyword evidence="6" id="KW-1185">Reference proteome</keyword>
<feature type="binding site" description="axial binding residue" evidence="4">
    <location>
        <position position="333"/>
    </location>
    <ligand>
        <name>heme</name>
        <dbReference type="ChEBI" id="CHEBI:30413"/>
    </ligand>
    <ligandPart>
        <name>Fe</name>
        <dbReference type="ChEBI" id="CHEBI:18248"/>
    </ligandPart>
</feature>
<dbReference type="EMBL" id="JACHJS010000001">
    <property type="protein sequence ID" value="MBB4965690.1"/>
    <property type="molecule type" value="Genomic_DNA"/>
</dbReference>
<gene>
    <name evidence="5" type="ORF">F4559_003049</name>
</gene>
<name>A0A7W7WVU6_9PSEU</name>
<dbReference type="Proteomes" id="UP000542674">
    <property type="component" value="Unassembled WGS sequence"/>
</dbReference>
<evidence type="ECO:0000256" key="2">
    <source>
        <dbReference type="ARBA" id="ARBA00022723"/>
    </source>
</evidence>
<comment type="similarity">
    <text evidence="1">Belongs to the cytochrome P450 family.</text>
</comment>
<evidence type="ECO:0000313" key="5">
    <source>
        <dbReference type="EMBL" id="MBB4965690.1"/>
    </source>
</evidence>
<dbReference type="SUPFAM" id="SSF48264">
    <property type="entry name" value="Cytochrome P450"/>
    <property type="match status" value="1"/>
</dbReference>
<protein>
    <submittedName>
        <fullName evidence="5">Cytochrome P450</fullName>
    </submittedName>
</protein>
<keyword evidence="2 4" id="KW-0479">Metal-binding</keyword>
<dbReference type="InterPro" id="IPR002403">
    <property type="entry name" value="Cyt_P450_E_grp-IV"/>
</dbReference>
<dbReference type="PANTHER" id="PTHR24305:SF166">
    <property type="entry name" value="CYTOCHROME P450 12A4, MITOCHONDRIAL-RELATED"/>
    <property type="match status" value="1"/>
</dbReference>
<reference evidence="5 6" key="1">
    <citation type="submission" date="2020-08" db="EMBL/GenBank/DDBJ databases">
        <title>Sequencing the genomes of 1000 actinobacteria strains.</title>
        <authorList>
            <person name="Klenk H.-P."/>
        </authorList>
    </citation>
    <scope>NUCLEOTIDE SEQUENCE [LARGE SCALE GENOMIC DNA]</scope>
    <source>
        <strain evidence="5 6">DSM 45084</strain>
    </source>
</reference>
<evidence type="ECO:0000313" key="6">
    <source>
        <dbReference type="Proteomes" id="UP000542674"/>
    </source>
</evidence>
<evidence type="ECO:0000256" key="1">
    <source>
        <dbReference type="ARBA" id="ARBA00010617"/>
    </source>
</evidence>
<dbReference type="RefSeq" id="WP_184669335.1">
    <property type="nucleotide sequence ID" value="NZ_BAABAI010000029.1"/>
</dbReference>
<accession>A0A7W7WVU6</accession>
<comment type="cofactor">
    <cofactor evidence="4">
        <name>heme</name>
        <dbReference type="ChEBI" id="CHEBI:30413"/>
    </cofactor>
</comment>
<keyword evidence="3 4" id="KW-0408">Iron</keyword>